<evidence type="ECO:0000256" key="1">
    <source>
        <dbReference type="ARBA" id="ARBA00022670"/>
    </source>
</evidence>
<evidence type="ECO:0000256" key="6">
    <source>
        <dbReference type="RuleBase" id="RU003797"/>
    </source>
</evidence>
<comment type="similarity">
    <text evidence="6">Belongs to the UPF0758 family.</text>
</comment>
<dbReference type="InterPro" id="IPR046778">
    <property type="entry name" value="UPF0758_N"/>
</dbReference>
<keyword evidence="3" id="KW-0378">Hydrolase</keyword>
<protein>
    <submittedName>
        <fullName evidence="8">DNA repair proteins</fullName>
    </submittedName>
</protein>
<dbReference type="PANTHER" id="PTHR30471">
    <property type="entry name" value="DNA REPAIR PROTEIN RADC"/>
    <property type="match status" value="1"/>
</dbReference>
<dbReference type="InterPro" id="IPR037518">
    <property type="entry name" value="MPN"/>
</dbReference>
<name>Q64AS5_UNCAG</name>
<proteinExistence type="inferred from homology"/>
<keyword evidence="4" id="KW-0862">Zinc</keyword>
<dbReference type="InterPro" id="IPR025657">
    <property type="entry name" value="RadC_JAB"/>
</dbReference>
<reference evidence="8" key="1">
    <citation type="journal article" date="2004" name="Science">
        <title>Reverse methanogenesis: testing the hypothesis with environmental genomics.</title>
        <authorList>
            <person name="Hallam S.J."/>
            <person name="Putnam N."/>
            <person name="Preston C.M."/>
            <person name="Detter J.C."/>
            <person name="Rokhsar D."/>
            <person name="Richardson P.M."/>
            <person name="DeLong E.F."/>
        </authorList>
    </citation>
    <scope>NUCLEOTIDE SEQUENCE</scope>
</reference>
<dbReference type="EMBL" id="AY714851">
    <property type="protein sequence ID" value="AAU83502.1"/>
    <property type="molecule type" value="Genomic_DNA"/>
</dbReference>
<dbReference type="NCBIfam" id="NF000642">
    <property type="entry name" value="PRK00024.1"/>
    <property type="match status" value="1"/>
</dbReference>
<keyword evidence="1" id="KW-0645">Protease</keyword>
<dbReference type="GO" id="GO:0046872">
    <property type="term" value="F:metal ion binding"/>
    <property type="evidence" value="ECO:0007669"/>
    <property type="project" value="UniProtKB-KW"/>
</dbReference>
<dbReference type="GO" id="GO:0008237">
    <property type="term" value="F:metallopeptidase activity"/>
    <property type="evidence" value="ECO:0007669"/>
    <property type="project" value="UniProtKB-KW"/>
</dbReference>
<dbReference type="InterPro" id="IPR020891">
    <property type="entry name" value="UPF0758_CS"/>
</dbReference>
<evidence type="ECO:0000256" key="5">
    <source>
        <dbReference type="ARBA" id="ARBA00023049"/>
    </source>
</evidence>
<dbReference type="PROSITE" id="PS50249">
    <property type="entry name" value="MPN"/>
    <property type="match status" value="1"/>
</dbReference>
<dbReference type="CDD" id="cd08071">
    <property type="entry name" value="MPN_DUF2466"/>
    <property type="match status" value="1"/>
</dbReference>
<dbReference type="Pfam" id="PF20582">
    <property type="entry name" value="UPF0758_N"/>
    <property type="match status" value="1"/>
</dbReference>
<dbReference type="AlphaFoldDB" id="Q64AS5"/>
<reference evidence="8" key="2">
    <citation type="submission" date="2004-08" db="EMBL/GenBank/DDBJ databases">
        <authorList>
            <person name="Putnam N."/>
            <person name="Detter J.C."/>
            <person name="Richardson P.M."/>
            <person name="Rokhsar D."/>
        </authorList>
    </citation>
    <scope>NUCLEOTIDE SEQUENCE</scope>
</reference>
<dbReference type="Pfam" id="PF04002">
    <property type="entry name" value="RadC"/>
    <property type="match status" value="1"/>
</dbReference>
<evidence type="ECO:0000259" key="7">
    <source>
        <dbReference type="PROSITE" id="PS50249"/>
    </source>
</evidence>
<dbReference type="PANTHER" id="PTHR30471:SF3">
    <property type="entry name" value="UPF0758 PROTEIN YEES-RELATED"/>
    <property type="match status" value="1"/>
</dbReference>
<gene>
    <name evidence="8" type="ORF">GZ29E12_14</name>
</gene>
<organism evidence="8">
    <name type="scientific">Uncultured archaeon GZfos26G2</name>
    <dbReference type="NCBI Taxonomy" id="3386331"/>
    <lineage>
        <taxon>Archaea</taxon>
        <taxon>Methanobacteriati</taxon>
        <taxon>Methanobacteriota</taxon>
        <taxon>Stenosarchaea group</taxon>
        <taxon>Methanomicrobia</taxon>
        <taxon>Candidatus Methanophagales</taxon>
        <taxon>Candidatus Methanophagaceae</taxon>
        <taxon>Candidatus Methanophaga</taxon>
    </lineage>
</organism>
<sequence length="403" mass="46586">MQLQEVSEWLEKYNSKNESFDLENEIEDTISQKDFLTKEDLITIVKWRFHKGSGKNRVRAINSLEQMDGSEIEKITRDAFETEEESKKIRKLCKIRGVGISLASCILTFHDPKKYCVFNTSVYDEIFKIETRPNNFFSIPDYYLDMLNEIRKFSDKYDLTVRDVGKALFKKKCDESKSNTTRIKDICQAERPREKLERYGAGYLNNDELLALILRTGHQKENAIEMSHRLINEYGLDKLSDLALNELQEIKGIGFAKACQIIALFEFNKRHNKAVKTKEIVTIEKPEDVYNYFVDELKDKKKEHFYALLLDSKNKLIKKDLVSVGTLDNSLVHPREVFKEAIKNSAAGVILVHNHPSGDPEPSENDVEITQKIAKAGNILNIKVLDHVIIAEKGWDNIKIKYS</sequence>
<evidence type="ECO:0000256" key="4">
    <source>
        <dbReference type="ARBA" id="ARBA00022833"/>
    </source>
</evidence>
<dbReference type="Gene3D" id="3.40.140.10">
    <property type="entry name" value="Cytidine Deaminase, domain 2"/>
    <property type="match status" value="1"/>
</dbReference>
<dbReference type="NCBIfam" id="TIGR00608">
    <property type="entry name" value="radc"/>
    <property type="match status" value="1"/>
</dbReference>
<keyword evidence="2" id="KW-0479">Metal-binding</keyword>
<feature type="domain" description="MPN" evidence="7">
    <location>
        <begin position="282"/>
        <end position="403"/>
    </location>
</feature>
<evidence type="ECO:0000313" key="8">
    <source>
        <dbReference type="EMBL" id="AAU83502.1"/>
    </source>
</evidence>
<evidence type="ECO:0000256" key="2">
    <source>
        <dbReference type="ARBA" id="ARBA00022723"/>
    </source>
</evidence>
<accession>Q64AS5</accession>
<dbReference type="InterPro" id="IPR001405">
    <property type="entry name" value="UPF0758"/>
</dbReference>
<dbReference type="PROSITE" id="PS01302">
    <property type="entry name" value="UPF0758"/>
    <property type="match status" value="1"/>
</dbReference>
<dbReference type="GO" id="GO:0006508">
    <property type="term" value="P:proteolysis"/>
    <property type="evidence" value="ECO:0007669"/>
    <property type="project" value="UniProtKB-KW"/>
</dbReference>
<evidence type="ECO:0000256" key="3">
    <source>
        <dbReference type="ARBA" id="ARBA00022801"/>
    </source>
</evidence>
<keyword evidence="5" id="KW-0482">Metalloprotease</keyword>